<protein>
    <recommendedName>
        <fullName evidence="1">BPL/LPL catalytic domain-containing protein</fullName>
    </recommendedName>
</protein>
<accession>A0A0A0LSR7</accession>
<gene>
    <name evidence="2" type="ORF">Csa_1G033280</name>
</gene>
<evidence type="ECO:0000313" key="2">
    <source>
        <dbReference type="EMBL" id="KGN64009.1"/>
    </source>
</evidence>
<keyword evidence="3" id="KW-1185">Reference proteome</keyword>
<dbReference type="AlphaFoldDB" id="A0A0A0LSR7"/>
<name>A0A0A0LSR7_CUCSA</name>
<evidence type="ECO:0000259" key="1">
    <source>
        <dbReference type="PROSITE" id="PS51733"/>
    </source>
</evidence>
<feature type="domain" description="BPL/LPL catalytic" evidence="1">
    <location>
        <begin position="39"/>
        <end position="224"/>
    </location>
</feature>
<dbReference type="CDD" id="cd16443">
    <property type="entry name" value="LplA"/>
    <property type="match status" value="1"/>
</dbReference>
<dbReference type="Gramene" id="KGN64009">
    <property type="protein sequence ID" value="KGN64009"/>
    <property type="gene ID" value="Csa_1G033280"/>
</dbReference>
<dbReference type="Gene3D" id="3.30.930.10">
    <property type="entry name" value="Bira Bifunctional Protein, Domain 2"/>
    <property type="match status" value="1"/>
</dbReference>
<dbReference type="STRING" id="3659.A0A0A0LSR7"/>
<organism evidence="2 3">
    <name type="scientific">Cucumis sativus</name>
    <name type="common">Cucumber</name>
    <dbReference type="NCBI Taxonomy" id="3659"/>
    <lineage>
        <taxon>Eukaryota</taxon>
        <taxon>Viridiplantae</taxon>
        <taxon>Streptophyta</taxon>
        <taxon>Embryophyta</taxon>
        <taxon>Tracheophyta</taxon>
        <taxon>Spermatophyta</taxon>
        <taxon>Magnoliopsida</taxon>
        <taxon>eudicotyledons</taxon>
        <taxon>Gunneridae</taxon>
        <taxon>Pentapetalae</taxon>
        <taxon>rosids</taxon>
        <taxon>fabids</taxon>
        <taxon>Cucurbitales</taxon>
        <taxon>Cucurbitaceae</taxon>
        <taxon>Benincaseae</taxon>
        <taxon>Cucumis</taxon>
    </lineage>
</organism>
<sequence>MAMYQTRNIGHPLMNLVRLKGFPILQQLKLEERLLRNSSDNWCIINDGTDNPAIVMGVSGKPDELLDIKSVLGDQIPVIRRFTGGGTVIVDHNTVFVTFICNKDAVSGLKPFPQPIMSWSSLVYNKVFQGTDFYLRENDYVFGNRKFGGNAQSITKSRWIHHTSFLWDYEVRNMAYLKHPKRVPDYREARSHLDFLCSLKEYMPRQVFIDKTIEAIETEFATSSKQLEECENSLTGNYNPTTRMLTEQELETAAGCVSQDSELEKVSDIAL</sequence>
<dbReference type="EMBL" id="CM002922">
    <property type="protein sequence ID" value="KGN64009.1"/>
    <property type="molecule type" value="Genomic_DNA"/>
</dbReference>
<dbReference type="Pfam" id="PF21948">
    <property type="entry name" value="LplA-B_cat"/>
    <property type="match status" value="1"/>
</dbReference>
<dbReference type="InterPro" id="IPR004143">
    <property type="entry name" value="BPL_LPL_catalytic"/>
</dbReference>
<dbReference type="PANTHER" id="PTHR43506">
    <property type="entry name" value="BIOTIN/LIPOATE A/B PROTEIN LIGASE FAMILY"/>
    <property type="match status" value="1"/>
</dbReference>
<reference evidence="2 3" key="2">
    <citation type="journal article" date="2009" name="PLoS ONE">
        <title>An integrated genetic and cytogenetic map of the cucumber genome.</title>
        <authorList>
            <person name="Ren Y."/>
            <person name="Zhang Z."/>
            <person name="Liu J."/>
            <person name="Staub J.E."/>
            <person name="Han Y."/>
            <person name="Cheng Z."/>
            <person name="Li X."/>
            <person name="Lu J."/>
            <person name="Miao H."/>
            <person name="Kang H."/>
            <person name="Xie B."/>
            <person name="Gu X."/>
            <person name="Wang X."/>
            <person name="Du Y."/>
            <person name="Jin W."/>
            <person name="Huang S."/>
        </authorList>
    </citation>
    <scope>NUCLEOTIDE SEQUENCE [LARGE SCALE GENOMIC DNA]</scope>
    <source>
        <strain evidence="3">cv. 9930</strain>
    </source>
</reference>
<dbReference type="PANTHER" id="PTHR43506:SF1">
    <property type="entry name" value="BPL_LPL CATALYTIC DOMAIN-CONTAINING PROTEIN"/>
    <property type="match status" value="1"/>
</dbReference>
<dbReference type="PROSITE" id="PS51733">
    <property type="entry name" value="BPL_LPL_CATALYTIC"/>
    <property type="match status" value="1"/>
</dbReference>
<dbReference type="SUPFAM" id="SSF55681">
    <property type="entry name" value="Class II aaRS and biotin synthetases"/>
    <property type="match status" value="1"/>
</dbReference>
<dbReference type="KEGG" id="csv:101218442"/>
<dbReference type="InterPro" id="IPR053264">
    <property type="entry name" value="Lipoate-ligase_2_inactive"/>
</dbReference>
<dbReference type="OrthoDB" id="201621at2759"/>
<dbReference type="eggNOG" id="KOG3159">
    <property type="taxonomic scope" value="Eukaryota"/>
</dbReference>
<reference evidence="2 3" key="1">
    <citation type="journal article" date="2009" name="Nat. Genet.">
        <title>The genome of the cucumber, Cucumis sativus L.</title>
        <authorList>
            <person name="Huang S."/>
            <person name="Li R."/>
            <person name="Zhang Z."/>
            <person name="Li L."/>
            <person name="Gu X."/>
            <person name="Fan W."/>
            <person name="Lucas W.J."/>
            <person name="Wang X."/>
            <person name="Xie B."/>
            <person name="Ni P."/>
            <person name="Ren Y."/>
            <person name="Zhu H."/>
            <person name="Li J."/>
            <person name="Lin K."/>
            <person name="Jin W."/>
            <person name="Fei Z."/>
            <person name="Li G."/>
            <person name="Staub J."/>
            <person name="Kilian A."/>
            <person name="van der Vossen E.A."/>
            <person name="Wu Y."/>
            <person name="Guo J."/>
            <person name="He J."/>
            <person name="Jia Z."/>
            <person name="Ren Y."/>
            <person name="Tian G."/>
            <person name="Lu Y."/>
            <person name="Ruan J."/>
            <person name="Qian W."/>
            <person name="Wang M."/>
            <person name="Huang Q."/>
            <person name="Li B."/>
            <person name="Xuan Z."/>
            <person name="Cao J."/>
            <person name="Asan"/>
            <person name="Wu Z."/>
            <person name="Zhang J."/>
            <person name="Cai Q."/>
            <person name="Bai Y."/>
            <person name="Zhao B."/>
            <person name="Han Y."/>
            <person name="Li Y."/>
            <person name="Li X."/>
            <person name="Wang S."/>
            <person name="Shi Q."/>
            <person name="Liu S."/>
            <person name="Cho W.K."/>
            <person name="Kim J.Y."/>
            <person name="Xu Y."/>
            <person name="Heller-Uszynska K."/>
            <person name="Miao H."/>
            <person name="Cheng Z."/>
            <person name="Zhang S."/>
            <person name="Wu J."/>
            <person name="Yang Y."/>
            <person name="Kang H."/>
            <person name="Li M."/>
            <person name="Liang H."/>
            <person name="Ren X."/>
            <person name="Shi Z."/>
            <person name="Wen M."/>
            <person name="Jian M."/>
            <person name="Yang H."/>
            <person name="Zhang G."/>
            <person name="Yang Z."/>
            <person name="Chen R."/>
            <person name="Liu S."/>
            <person name="Li J."/>
            <person name="Ma L."/>
            <person name="Liu H."/>
            <person name="Zhou Y."/>
            <person name="Zhao J."/>
            <person name="Fang X."/>
            <person name="Li G."/>
            <person name="Fang L."/>
            <person name="Li Y."/>
            <person name="Liu D."/>
            <person name="Zheng H."/>
            <person name="Zhang Y."/>
            <person name="Qin N."/>
            <person name="Li Z."/>
            <person name="Yang G."/>
            <person name="Yang S."/>
            <person name="Bolund L."/>
            <person name="Kristiansen K."/>
            <person name="Zheng H."/>
            <person name="Li S."/>
            <person name="Zhang X."/>
            <person name="Yang H."/>
            <person name="Wang J."/>
            <person name="Sun R."/>
            <person name="Zhang B."/>
            <person name="Jiang S."/>
            <person name="Wang J."/>
            <person name="Du Y."/>
            <person name="Li S."/>
        </authorList>
    </citation>
    <scope>NUCLEOTIDE SEQUENCE [LARGE SCALE GENOMIC DNA]</scope>
    <source>
        <strain evidence="3">cv. 9930</strain>
    </source>
</reference>
<reference evidence="2 3" key="4">
    <citation type="journal article" date="2011" name="BMC Genomics">
        <title>RNA-Seq improves annotation of protein-coding genes in the cucumber genome.</title>
        <authorList>
            <person name="Li Z."/>
            <person name="Zhang Z."/>
            <person name="Yan P."/>
            <person name="Huang S."/>
            <person name="Fei Z."/>
            <person name="Lin K."/>
        </authorList>
    </citation>
    <scope>NUCLEOTIDE SEQUENCE [LARGE SCALE GENOMIC DNA]</scope>
    <source>
        <strain evidence="3">cv. 9930</strain>
    </source>
</reference>
<dbReference type="FunFam" id="3.30.930.10:FF:000077">
    <property type="entry name" value="Putative lipoate-protein ligase A"/>
    <property type="match status" value="1"/>
</dbReference>
<evidence type="ECO:0000313" key="3">
    <source>
        <dbReference type="Proteomes" id="UP000029981"/>
    </source>
</evidence>
<dbReference type="InterPro" id="IPR045864">
    <property type="entry name" value="aa-tRNA-synth_II/BPL/LPL"/>
</dbReference>
<reference evidence="2 3" key="3">
    <citation type="journal article" date="2010" name="BMC Genomics">
        <title>Transcriptome sequencing and comparative analysis of cucumber flowers with different sex types.</title>
        <authorList>
            <person name="Guo S."/>
            <person name="Zheng Y."/>
            <person name="Joung J.G."/>
            <person name="Liu S."/>
            <person name="Zhang Z."/>
            <person name="Crasta O.R."/>
            <person name="Sobral B.W."/>
            <person name="Xu Y."/>
            <person name="Huang S."/>
            <person name="Fei Z."/>
        </authorList>
    </citation>
    <scope>NUCLEOTIDE SEQUENCE [LARGE SCALE GENOMIC DNA]</scope>
    <source>
        <strain evidence="3">cv. 9930</strain>
    </source>
</reference>
<dbReference type="Proteomes" id="UP000029981">
    <property type="component" value="Chromosome 1"/>
</dbReference>
<proteinExistence type="predicted"/>
<dbReference type="OMA" id="ICRMKEY"/>